<proteinExistence type="predicted"/>
<dbReference type="Pfam" id="PF01585">
    <property type="entry name" value="G-patch"/>
    <property type="match status" value="1"/>
</dbReference>
<gene>
    <name evidence="3" type="ORF">LRAMOSA09970</name>
</gene>
<sequence>MLDNWNDSFAKTQLEKYGWKKGDGLGKNKHGNTKHITVKVKNDTKGIGGNQQQWDFAWWDHLYNKSASSVTVEKDESKEIKVAVKKKSAERRSKTGIISTHRPTGTTTTTTSSMASIAEEQNLMDSVKSVHSSMAQTIARTSLYSGFVKSSSVLVGTDTQKDSDKENDEEDDEQKDYSIKMTDEELFAACEGRTARKGGRGLVEQKGKYARVMQDYIHKRDATDDEEQDNDKKRKREDKDEKASSSSKKKAKKDKKDKDEKALTSSKKKDKKEKKKNKKDKKEKKKKAKKEKK</sequence>
<feature type="region of interest" description="Disordered" evidence="1">
    <location>
        <begin position="156"/>
        <end position="181"/>
    </location>
</feature>
<dbReference type="PROSITE" id="PS50174">
    <property type="entry name" value="G_PATCH"/>
    <property type="match status" value="1"/>
</dbReference>
<dbReference type="PANTHER" id="PTHR23149">
    <property type="entry name" value="G PATCH DOMAIN CONTAINING PROTEIN"/>
    <property type="match status" value="1"/>
</dbReference>
<feature type="region of interest" description="Disordered" evidence="1">
    <location>
        <begin position="214"/>
        <end position="293"/>
    </location>
</feature>
<evidence type="ECO:0000313" key="3">
    <source>
        <dbReference type="EMBL" id="CDS08609.1"/>
    </source>
</evidence>
<evidence type="ECO:0000259" key="2">
    <source>
        <dbReference type="PROSITE" id="PS50174"/>
    </source>
</evidence>
<reference evidence="3" key="1">
    <citation type="journal article" date="2014" name="Genome Announc.">
        <title>De novo whole-genome sequence and genome annotation of Lichtheimia ramosa.</title>
        <authorList>
            <person name="Linde J."/>
            <person name="Schwartze V."/>
            <person name="Binder U."/>
            <person name="Lass-Florl C."/>
            <person name="Voigt K."/>
            <person name="Horn F."/>
        </authorList>
    </citation>
    <scope>NUCLEOTIDE SEQUENCE</scope>
    <source>
        <strain evidence="3">JMRC FSU:6197</strain>
    </source>
</reference>
<dbReference type="SMART" id="SM00443">
    <property type="entry name" value="G_patch"/>
    <property type="match status" value="1"/>
</dbReference>
<dbReference type="InterPro" id="IPR050656">
    <property type="entry name" value="PINX1"/>
</dbReference>
<feature type="compositionally biased region" description="Basic residues" evidence="1">
    <location>
        <begin position="266"/>
        <end position="293"/>
    </location>
</feature>
<feature type="compositionally biased region" description="Acidic residues" evidence="1">
    <location>
        <begin position="165"/>
        <end position="174"/>
    </location>
</feature>
<organism evidence="3">
    <name type="scientific">Lichtheimia ramosa</name>
    <dbReference type="NCBI Taxonomy" id="688394"/>
    <lineage>
        <taxon>Eukaryota</taxon>
        <taxon>Fungi</taxon>
        <taxon>Fungi incertae sedis</taxon>
        <taxon>Mucoromycota</taxon>
        <taxon>Mucoromycotina</taxon>
        <taxon>Mucoromycetes</taxon>
        <taxon>Mucorales</taxon>
        <taxon>Lichtheimiaceae</taxon>
        <taxon>Lichtheimia</taxon>
    </lineage>
</organism>
<dbReference type="AlphaFoldDB" id="A0A077WNE7"/>
<dbReference type="EMBL" id="LK023326">
    <property type="protein sequence ID" value="CDS08609.1"/>
    <property type="molecule type" value="Genomic_DNA"/>
</dbReference>
<feature type="domain" description="G-patch" evidence="2">
    <location>
        <begin position="6"/>
        <end position="52"/>
    </location>
</feature>
<dbReference type="GO" id="GO:0003676">
    <property type="term" value="F:nucleic acid binding"/>
    <property type="evidence" value="ECO:0007669"/>
    <property type="project" value="InterPro"/>
</dbReference>
<evidence type="ECO:0000256" key="1">
    <source>
        <dbReference type="SAM" id="MobiDB-lite"/>
    </source>
</evidence>
<name>A0A077WNE7_9FUNG</name>
<dbReference type="PANTHER" id="PTHR23149:SF9">
    <property type="entry name" value="G PATCH DOMAIN-CONTAINING PROTEIN 4"/>
    <property type="match status" value="1"/>
</dbReference>
<accession>A0A077WNE7</accession>
<protein>
    <recommendedName>
        <fullName evidence="2">G-patch domain-containing protein</fullName>
    </recommendedName>
</protein>
<dbReference type="InterPro" id="IPR000467">
    <property type="entry name" value="G_patch_dom"/>
</dbReference>
<dbReference type="OrthoDB" id="29523at2759"/>
<dbReference type="GO" id="GO:0005730">
    <property type="term" value="C:nucleolus"/>
    <property type="evidence" value="ECO:0007669"/>
    <property type="project" value="TreeGrafter"/>
</dbReference>